<evidence type="ECO:0000313" key="2">
    <source>
        <dbReference type="EMBL" id="GIC88329.1"/>
    </source>
</evidence>
<feature type="compositionally biased region" description="Polar residues" evidence="1">
    <location>
        <begin position="333"/>
        <end position="343"/>
    </location>
</feature>
<dbReference type="InterPro" id="IPR004354">
    <property type="entry name" value="Meiotic_Rec114"/>
</dbReference>
<protein>
    <submittedName>
        <fullName evidence="2">Uncharacterized protein</fullName>
    </submittedName>
</protein>
<dbReference type="RefSeq" id="XP_043145595.1">
    <property type="nucleotide sequence ID" value="XM_043289660.1"/>
</dbReference>
<dbReference type="Pfam" id="PF03525">
    <property type="entry name" value="Meiotic_rec114"/>
    <property type="match status" value="1"/>
</dbReference>
<name>A0A8E0QNS5_9EURO</name>
<dbReference type="GO" id="GO:0007131">
    <property type="term" value="P:reciprocal meiotic recombination"/>
    <property type="evidence" value="ECO:0007669"/>
    <property type="project" value="InterPro"/>
</dbReference>
<feature type="compositionally biased region" description="Polar residues" evidence="1">
    <location>
        <begin position="153"/>
        <end position="178"/>
    </location>
</feature>
<dbReference type="EMBL" id="BBXM02000003">
    <property type="protein sequence ID" value="GIC88329.1"/>
    <property type="molecule type" value="Genomic_DNA"/>
</dbReference>
<evidence type="ECO:0000256" key="1">
    <source>
        <dbReference type="SAM" id="MobiDB-lite"/>
    </source>
</evidence>
<dbReference type="GeneID" id="66992199"/>
<proteinExistence type="predicted"/>
<accession>A0A8E0QNS5</accession>
<dbReference type="Proteomes" id="UP000036893">
    <property type="component" value="Unassembled WGS sequence"/>
</dbReference>
<feature type="region of interest" description="Disordered" evidence="1">
    <location>
        <begin position="326"/>
        <end position="358"/>
    </location>
</feature>
<reference evidence="2" key="1">
    <citation type="journal article" date="2015" name="Genome Announc.">
        <title>Draft Genome Sequence of the Pathogenic Filamentous Fungus Aspergillus udagawae Strain IFM 46973T.</title>
        <authorList>
            <person name="Kusuya Y."/>
            <person name="Takahashi-Nakaguchi A."/>
            <person name="Takahashi H."/>
            <person name="Yaguchi T."/>
        </authorList>
    </citation>
    <scope>NUCLEOTIDE SEQUENCE</scope>
    <source>
        <strain evidence="2">IFM 46973</strain>
    </source>
</reference>
<sequence length="403" mass="42633">MSGQSVHPRAIFAVVVKLPCLAVKYPTGNGFIRRFQLKFSSDREFYTALAILSDIRCPFSESNVGSSQLARRPTSSQWHSRSVPSNLGIREPFASSASAALFPVLPSASALGSTSSITAGSAATQSTHSQQALANTSPLTASSLPPSSSGTAQATAPGTSVTGSTNSYTELETRQPQAIRQPHTGEETRPHAPSAPPKPSTTAACHDIPTLSQLLPPKRELPFSKPPAKRSRTTAKESSITSQSRTLSAGDQVPTTTENGAAPAPPPSSQAPGTKKPTSRRKAATPGALKRSTTSIPPLTLGEEPPTQAIQFISSLAQPATIPGPQQVHIHEQQPTSESCNNTGHRHEQQDPAPADLSSYLSAPTQERTARLENWICQNLDNDGFIKLCQDVEGIWGRIAFGN</sequence>
<feature type="compositionally biased region" description="Low complexity" evidence="1">
    <location>
        <begin position="136"/>
        <end position="152"/>
    </location>
</feature>
<evidence type="ECO:0000313" key="3">
    <source>
        <dbReference type="Proteomes" id="UP000036893"/>
    </source>
</evidence>
<feature type="compositionally biased region" description="Polar residues" evidence="1">
    <location>
        <begin position="236"/>
        <end position="259"/>
    </location>
</feature>
<gene>
    <name evidence="2" type="ORF">Aud_004723</name>
</gene>
<reference evidence="2" key="2">
    <citation type="submission" date="2021-01" db="EMBL/GenBank/DDBJ databases">
        <title>Pan-genome distribution and transcriptional activeness of fungal secondary metabolism genes in Aspergillus section Fumigati.</title>
        <authorList>
            <person name="Takahashi H."/>
            <person name="Umemura M."/>
            <person name="Ninomiya A."/>
            <person name="Kusuya Y."/>
            <person name="Urayama S."/>
            <person name="Shimizu M."/>
            <person name="Watanabe A."/>
            <person name="Kamei K."/>
            <person name="Yaguchi T."/>
            <person name="Hagiwara D."/>
        </authorList>
    </citation>
    <scope>NUCLEOTIDE SEQUENCE</scope>
    <source>
        <strain evidence="2">IFM 46973</strain>
    </source>
</reference>
<organism evidence="2 3">
    <name type="scientific">Aspergillus udagawae</name>
    <dbReference type="NCBI Taxonomy" id="91492"/>
    <lineage>
        <taxon>Eukaryota</taxon>
        <taxon>Fungi</taxon>
        <taxon>Dikarya</taxon>
        <taxon>Ascomycota</taxon>
        <taxon>Pezizomycotina</taxon>
        <taxon>Eurotiomycetes</taxon>
        <taxon>Eurotiomycetidae</taxon>
        <taxon>Eurotiales</taxon>
        <taxon>Aspergillaceae</taxon>
        <taxon>Aspergillus</taxon>
        <taxon>Aspergillus subgen. Fumigati</taxon>
    </lineage>
</organism>
<dbReference type="AlphaFoldDB" id="A0A8E0QNS5"/>
<feature type="region of interest" description="Disordered" evidence="1">
    <location>
        <begin position="122"/>
        <end position="304"/>
    </location>
</feature>
<comment type="caution">
    <text evidence="2">The sequence shown here is derived from an EMBL/GenBank/DDBJ whole genome shotgun (WGS) entry which is preliminary data.</text>
</comment>